<feature type="domain" description="Histidine kinase/HSP90-like ATPase" evidence="10">
    <location>
        <begin position="607"/>
        <end position="698"/>
    </location>
</feature>
<evidence type="ECO:0000256" key="4">
    <source>
        <dbReference type="ARBA" id="ARBA00022679"/>
    </source>
</evidence>
<feature type="transmembrane region" description="Helical" evidence="9">
    <location>
        <begin position="248"/>
        <end position="269"/>
    </location>
</feature>
<comment type="caution">
    <text evidence="11">The sequence shown here is derived from an EMBL/GenBank/DDBJ whole genome shotgun (WGS) entry which is preliminary data.</text>
</comment>
<keyword evidence="9" id="KW-0472">Membrane</keyword>
<comment type="catalytic activity">
    <reaction evidence="1">
        <text>ATP + protein L-histidine = ADP + protein N-phospho-L-histidine.</text>
        <dbReference type="EC" id="2.7.13.3"/>
    </reaction>
</comment>
<feature type="transmembrane region" description="Helical" evidence="9">
    <location>
        <begin position="109"/>
        <end position="132"/>
    </location>
</feature>
<accession>A0ABN2LAH7</accession>
<dbReference type="InterPro" id="IPR036890">
    <property type="entry name" value="HATPase_C_sf"/>
</dbReference>
<proteinExistence type="predicted"/>
<gene>
    <name evidence="11" type="ORF">GCM10009682_00290</name>
</gene>
<keyword evidence="5" id="KW-0547">Nucleotide-binding</keyword>
<sequence length="703" mass="73656">MLAPDAAKAVRLQMNLRKEVAPDRVRVRGPVRRPPSTVAPVRPADVAGTRTLAVSRAIAVVSGGLVVVGLLGPDRGAGNTAAELADWALAIAGPLLGVRMVAYAPRNVVGWLFLGFGALSAVSVAAAAWAAVPVLCWVRAWSWWPPRLLFLPLMALLFPTGSPLSKRWRPLVWVTVVGGAVSTAGIAVAAFAEPCAFMDKVLTGDPTLSSPGLPVAAVGVVLVTAAVLPAVVSMALRIARETGRQRRILWWTFGAVLLLMVVMVADAVSEHGFPGGWLVAAFVLPAAVFVAIAWYGLYDIDLVVHRALLYGTLTLALLAIFAGVVAAAGHVPGGHSYNIVAAAIVAVVALPLYTRLRAAADRLVYGERHDAYATMSRLGLLLEGNLAPADVLPVVVGTIGAALKVPYVAICWPGNPEPAAEYGTPGNRAHVSLPLTYRGETVGELRVGTRSPEEGFTRAELAALSDLARNAGAAAHALRLNLDLQHARERLVIGREEERRRLRRDLHDGVGPTLAGMAMQLGVARTLLRTGEVARTGELLATVESELVECTAEVRRVVHGLRPPALDERGLVAAIEAQAARLTGEAPTSPEVRLDVIEEQLTGLPAAVEVAALRISVEAITNTVRHAGASTCRVRMRRTPGRLVIQVSDDGVGLDPATASGVGTSAMRERAAELGGSCSATPRARGGTLVLVALPITTPGPPP</sequence>
<feature type="transmembrane region" description="Helical" evidence="9">
    <location>
        <begin position="275"/>
        <end position="295"/>
    </location>
</feature>
<evidence type="ECO:0000256" key="9">
    <source>
        <dbReference type="SAM" id="Phobius"/>
    </source>
</evidence>
<evidence type="ECO:0000256" key="1">
    <source>
        <dbReference type="ARBA" id="ARBA00000085"/>
    </source>
</evidence>
<dbReference type="SMART" id="SM00387">
    <property type="entry name" value="HATPase_c"/>
    <property type="match status" value="1"/>
</dbReference>
<feature type="transmembrane region" description="Helical" evidence="9">
    <location>
        <begin position="171"/>
        <end position="192"/>
    </location>
</feature>
<feature type="transmembrane region" description="Helical" evidence="9">
    <location>
        <begin position="212"/>
        <end position="236"/>
    </location>
</feature>
<evidence type="ECO:0000256" key="8">
    <source>
        <dbReference type="ARBA" id="ARBA00023012"/>
    </source>
</evidence>
<dbReference type="EMBL" id="BAAALT010000001">
    <property type="protein sequence ID" value="GAA1781967.1"/>
    <property type="molecule type" value="Genomic_DNA"/>
</dbReference>
<keyword evidence="9" id="KW-1133">Transmembrane helix</keyword>
<name>A0ABN2LAH7_9ACTN</name>
<keyword evidence="9" id="KW-0812">Transmembrane</keyword>
<evidence type="ECO:0000256" key="2">
    <source>
        <dbReference type="ARBA" id="ARBA00012438"/>
    </source>
</evidence>
<dbReference type="Pfam" id="PF02518">
    <property type="entry name" value="HATPase_c"/>
    <property type="match status" value="1"/>
</dbReference>
<dbReference type="InterPro" id="IPR050482">
    <property type="entry name" value="Sensor_HK_TwoCompSys"/>
</dbReference>
<evidence type="ECO:0000256" key="7">
    <source>
        <dbReference type="ARBA" id="ARBA00022840"/>
    </source>
</evidence>
<dbReference type="Pfam" id="PF07730">
    <property type="entry name" value="HisKA_3"/>
    <property type="match status" value="1"/>
</dbReference>
<keyword evidence="3" id="KW-0597">Phosphoprotein</keyword>
<keyword evidence="12" id="KW-1185">Reference proteome</keyword>
<dbReference type="SUPFAM" id="SSF55874">
    <property type="entry name" value="ATPase domain of HSP90 chaperone/DNA topoisomerase II/histidine kinase"/>
    <property type="match status" value="1"/>
</dbReference>
<dbReference type="PANTHER" id="PTHR24421:SF10">
    <property type="entry name" value="NITRATE_NITRITE SENSOR PROTEIN NARQ"/>
    <property type="match status" value="1"/>
</dbReference>
<keyword evidence="6" id="KW-0418">Kinase</keyword>
<keyword evidence="4" id="KW-0808">Transferase</keyword>
<keyword evidence="8" id="KW-0902">Two-component regulatory system</keyword>
<reference evidence="11 12" key="1">
    <citation type="journal article" date="2019" name="Int. J. Syst. Evol. Microbiol.">
        <title>The Global Catalogue of Microorganisms (GCM) 10K type strain sequencing project: providing services to taxonomists for standard genome sequencing and annotation.</title>
        <authorList>
            <consortium name="The Broad Institute Genomics Platform"/>
            <consortium name="The Broad Institute Genome Sequencing Center for Infectious Disease"/>
            <person name="Wu L."/>
            <person name="Ma J."/>
        </authorList>
    </citation>
    <scope>NUCLEOTIDE SEQUENCE [LARGE SCALE GENOMIC DNA]</scope>
    <source>
        <strain evidence="11 12">JCM 13250</strain>
    </source>
</reference>
<feature type="transmembrane region" description="Helical" evidence="9">
    <location>
        <begin position="144"/>
        <end position="164"/>
    </location>
</feature>
<dbReference type="CDD" id="cd16917">
    <property type="entry name" value="HATPase_UhpB-NarQ-NarX-like"/>
    <property type="match status" value="1"/>
</dbReference>
<evidence type="ECO:0000256" key="6">
    <source>
        <dbReference type="ARBA" id="ARBA00022777"/>
    </source>
</evidence>
<feature type="transmembrane region" description="Helical" evidence="9">
    <location>
        <begin position="84"/>
        <end position="102"/>
    </location>
</feature>
<dbReference type="InterPro" id="IPR003594">
    <property type="entry name" value="HATPase_dom"/>
</dbReference>
<dbReference type="Proteomes" id="UP001500218">
    <property type="component" value="Unassembled WGS sequence"/>
</dbReference>
<evidence type="ECO:0000256" key="5">
    <source>
        <dbReference type="ARBA" id="ARBA00022741"/>
    </source>
</evidence>
<dbReference type="InterPro" id="IPR029016">
    <property type="entry name" value="GAF-like_dom_sf"/>
</dbReference>
<keyword evidence="7" id="KW-0067">ATP-binding</keyword>
<protein>
    <recommendedName>
        <fullName evidence="2">histidine kinase</fullName>
        <ecNumber evidence="2">2.7.13.3</ecNumber>
    </recommendedName>
</protein>
<feature type="transmembrane region" description="Helical" evidence="9">
    <location>
        <begin position="307"/>
        <end position="329"/>
    </location>
</feature>
<dbReference type="PANTHER" id="PTHR24421">
    <property type="entry name" value="NITRATE/NITRITE SENSOR PROTEIN NARX-RELATED"/>
    <property type="match status" value="1"/>
</dbReference>
<evidence type="ECO:0000313" key="12">
    <source>
        <dbReference type="Proteomes" id="UP001500218"/>
    </source>
</evidence>
<dbReference type="Gene3D" id="3.30.565.10">
    <property type="entry name" value="Histidine kinase-like ATPase, C-terminal domain"/>
    <property type="match status" value="1"/>
</dbReference>
<dbReference type="EC" id="2.7.13.3" evidence="2"/>
<evidence type="ECO:0000259" key="10">
    <source>
        <dbReference type="SMART" id="SM00387"/>
    </source>
</evidence>
<dbReference type="SUPFAM" id="SSF55781">
    <property type="entry name" value="GAF domain-like"/>
    <property type="match status" value="1"/>
</dbReference>
<organism evidence="11 12">
    <name type="scientific">Luedemannella flava</name>
    <dbReference type="NCBI Taxonomy" id="349316"/>
    <lineage>
        <taxon>Bacteria</taxon>
        <taxon>Bacillati</taxon>
        <taxon>Actinomycetota</taxon>
        <taxon>Actinomycetes</taxon>
        <taxon>Micromonosporales</taxon>
        <taxon>Micromonosporaceae</taxon>
        <taxon>Luedemannella</taxon>
    </lineage>
</organism>
<feature type="transmembrane region" description="Helical" evidence="9">
    <location>
        <begin position="335"/>
        <end position="353"/>
    </location>
</feature>
<evidence type="ECO:0000256" key="3">
    <source>
        <dbReference type="ARBA" id="ARBA00022553"/>
    </source>
</evidence>
<dbReference type="InterPro" id="IPR011712">
    <property type="entry name" value="Sig_transdc_His_kin_sub3_dim/P"/>
</dbReference>
<dbReference type="Gene3D" id="3.30.450.40">
    <property type="match status" value="1"/>
</dbReference>
<dbReference type="Gene3D" id="1.20.5.1930">
    <property type="match status" value="1"/>
</dbReference>
<feature type="transmembrane region" description="Helical" evidence="9">
    <location>
        <begin position="52"/>
        <end position="72"/>
    </location>
</feature>
<evidence type="ECO:0000313" key="11">
    <source>
        <dbReference type="EMBL" id="GAA1781967.1"/>
    </source>
</evidence>